<proteinExistence type="predicted"/>
<sequence>MRLKTFALMAAFLQLGLAIPVPVPPSGSGDESCATWPRPDSSDGHCKGGHYWYLLMGRKVEAGPKAGHH</sequence>
<gene>
    <name evidence="2" type="ORF">BM221_009530</name>
</gene>
<evidence type="ECO:0000313" key="3">
    <source>
        <dbReference type="Proteomes" id="UP000235728"/>
    </source>
</evidence>
<dbReference type="Proteomes" id="UP000235728">
    <property type="component" value="Unassembled WGS sequence"/>
</dbReference>
<keyword evidence="1" id="KW-0732">Signal</keyword>
<accession>A0A2N6NBN8</accession>
<feature type="signal peptide" evidence="1">
    <location>
        <begin position="1"/>
        <end position="18"/>
    </location>
</feature>
<dbReference type="AlphaFoldDB" id="A0A2N6NBN8"/>
<evidence type="ECO:0000256" key="1">
    <source>
        <dbReference type="SAM" id="SignalP"/>
    </source>
</evidence>
<comment type="caution">
    <text evidence="2">The sequence shown here is derived from an EMBL/GenBank/DDBJ whole genome shotgun (WGS) entry which is preliminary data.</text>
</comment>
<evidence type="ECO:0000313" key="2">
    <source>
        <dbReference type="EMBL" id="PMB64690.1"/>
    </source>
</evidence>
<reference evidence="2 3" key="1">
    <citation type="journal article" date="2016" name="Appl. Microbiol. Biotechnol.">
        <title>Characterization of T-DNA insertion mutants with decreased virulence in the entomopathogenic fungus Beauveria bassiana JEF-007.</title>
        <authorList>
            <person name="Kim S."/>
            <person name="Lee S.J."/>
            <person name="Nai Y.S."/>
            <person name="Yu J.S."/>
            <person name="Lee M.R."/>
            <person name="Yang Y.T."/>
            <person name="Kim J.S."/>
        </authorList>
    </citation>
    <scope>NUCLEOTIDE SEQUENCE [LARGE SCALE GENOMIC DNA]</scope>
    <source>
        <strain evidence="2 3">JEF-007</strain>
    </source>
</reference>
<organism evidence="2 3">
    <name type="scientific">Beauveria bassiana</name>
    <name type="common">White muscardine disease fungus</name>
    <name type="synonym">Tritirachium shiotae</name>
    <dbReference type="NCBI Taxonomy" id="176275"/>
    <lineage>
        <taxon>Eukaryota</taxon>
        <taxon>Fungi</taxon>
        <taxon>Dikarya</taxon>
        <taxon>Ascomycota</taxon>
        <taxon>Pezizomycotina</taxon>
        <taxon>Sordariomycetes</taxon>
        <taxon>Hypocreomycetidae</taxon>
        <taxon>Hypocreales</taxon>
        <taxon>Cordycipitaceae</taxon>
        <taxon>Beauveria</taxon>
    </lineage>
</organism>
<name>A0A2N6NBN8_BEABA</name>
<dbReference type="EMBL" id="MRVG01000012">
    <property type="protein sequence ID" value="PMB64690.1"/>
    <property type="molecule type" value="Genomic_DNA"/>
</dbReference>
<feature type="chain" id="PRO_5014737001" evidence="1">
    <location>
        <begin position="19"/>
        <end position="69"/>
    </location>
</feature>
<protein>
    <submittedName>
        <fullName evidence="2">Uncharacterized protein</fullName>
    </submittedName>
</protein>